<keyword evidence="7 10" id="KW-0862">Zinc</keyword>
<feature type="binding site" evidence="10">
    <location>
        <position position="168"/>
    </location>
    <ligand>
        <name>Zn(2+)</name>
        <dbReference type="ChEBI" id="CHEBI:29105"/>
        <label>1</label>
    </ligand>
</feature>
<evidence type="ECO:0000256" key="1">
    <source>
        <dbReference type="ARBA" id="ARBA00004496"/>
    </source>
</evidence>
<proteinExistence type="inferred from homology"/>
<dbReference type="InterPro" id="IPR010159">
    <property type="entry name" value="N-acyl_aa_amidohydrolase"/>
</dbReference>
<evidence type="ECO:0000313" key="12">
    <source>
        <dbReference type="EMBL" id="CAH1395707.1"/>
    </source>
</evidence>
<dbReference type="PROSITE" id="PS00759">
    <property type="entry name" value="ARGE_DAPE_CPG2_2"/>
    <property type="match status" value="1"/>
</dbReference>
<reference evidence="12" key="1">
    <citation type="submission" date="2022-01" db="EMBL/GenBank/DDBJ databases">
        <authorList>
            <person name="King R."/>
        </authorList>
    </citation>
    <scope>NUCLEOTIDE SEQUENCE</scope>
</reference>
<dbReference type="Gene3D" id="1.10.150.900">
    <property type="match status" value="1"/>
</dbReference>
<dbReference type="PANTHER" id="PTHR45892:SF1">
    <property type="entry name" value="AMINOACYLASE-1"/>
    <property type="match status" value="1"/>
</dbReference>
<dbReference type="PIRSF" id="PIRSF036696">
    <property type="entry name" value="ACY-1"/>
    <property type="match status" value="1"/>
</dbReference>
<evidence type="ECO:0000256" key="4">
    <source>
        <dbReference type="ARBA" id="ARBA00022490"/>
    </source>
</evidence>
<dbReference type="Gene3D" id="3.30.70.360">
    <property type="match status" value="1"/>
</dbReference>
<evidence type="ECO:0000256" key="10">
    <source>
        <dbReference type="PIRSR" id="PIRSR036696-2"/>
    </source>
</evidence>
<dbReference type="PANTHER" id="PTHR45892">
    <property type="entry name" value="AMINOACYLASE-1"/>
    <property type="match status" value="1"/>
</dbReference>
<comment type="similarity">
    <text evidence="2">Belongs to the peptidase M20A family.</text>
</comment>
<keyword evidence="5 10" id="KW-0479">Metal-binding</keyword>
<dbReference type="NCBIfam" id="TIGR01880">
    <property type="entry name" value="Ac-peptdase-euk"/>
    <property type="match status" value="1"/>
</dbReference>
<feature type="binding site" evidence="10">
    <location>
        <position position="106"/>
    </location>
    <ligand>
        <name>Zn(2+)</name>
        <dbReference type="ChEBI" id="CHEBI:29105"/>
        <label>1</label>
    </ligand>
</feature>
<evidence type="ECO:0000259" key="11">
    <source>
        <dbReference type="Pfam" id="PF07687"/>
    </source>
</evidence>
<dbReference type="Gene3D" id="3.40.630.10">
    <property type="entry name" value="Zn peptidases"/>
    <property type="match status" value="1"/>
</dbReference>
<evidence type="ECO:0000256" key="3">
    <source>
        <dbReference type="ARBA" id="ARBA00011913"/>
    </source>
</evidence>
<keyword evidence="13" id="KW-1185">Reference proteome</keyword>
<dbReference type="Proteomes" id="UP001152798">
    <property type="component" value="Chromosome 3"/>
</dbReference>
<dbReference type="InterPro" id="IPR011650">
    <property type="entry name" value="Peptidase_M20_dimer"/>
</dbReference>
<feature type="domain" description="Peptidase M20 dimerisation" evidence="11">
    <location>
        <begin position="188"/>
        <end position="289"/>
    </location>
</feature>
<keyword evidence="4" id="KW-0963">Cytoplasm</keyword>
<sequence length="392" mass="44043">MVEDVINIFREYLKIRSVHPDPDYDACVDFVKNKADEYGFKTQIFPLDEKRPVLIVTLEGSEPSLPSILLNSHTDVVPVFEEQWSYDPFGAEMDQEGNIYARGSQDMKCVTIAQLEALRRIKCSQVKLKRTVHMTLLPDEEIGSIEGMAKFVHTKTFKDLNVGFDIDEGIPSADEEFLIFNNERCKWGILIHCTGTTGHGSLLHKNTAGEKLRIVIDHFMDLREKEAVKFQTVQHLGDITTVNLTQLQGGVQNNVVPPEIIAGFDLRIAADGDHDEMEKWIYDVCKKAGEGVYPEYIQKDVKVPATILNSKNPFWTSIESTLKSLGVKYKVCSLFGATDARFARGVGVPAVGFTAFNHTPARLHDNDECMNKNIFLTGISIYEQLIKTVANV</sequence>
<dbReference type="GO" id="GO:0006520">
    <property type="term" value="P:amino acid metabolic process"/>
    <property type="evidence" value="ECO:0007669"/>
    <property type="project" value="InterPro"/>
</dbReference>
<accession>A0A9P0H5B2</accession>
<dbReference type="InterPro" id="IPR002933">
    <property type="entry name" value="Peptidase_M20"/>
</dbReference>
<dbReference type="EMBL" id="OV725079">
    <property type="protein sequence ID" value="CAH1395707.1"/>
    <property type="molecule type" value="Genomic_DNA"/>
</dbReference>
<evidence type="ECO:0000256" key="2">
    <source>
        <dbReference type="ARBA" id="ARBA00006247"/>
    </source>
</evidence>
<name>A0A9P0H5B2_NEZVI</name>
<protein>
    <recommendedName>
        <fullName evidence="3">N-acyl-aliphatic-L-amino acid amidohydrolase</fullName>
        <ecNumber evidence="3">3.5.1.14</ecNumber>
    </recommendedName>
    <alternativeName>
        <fullName evidence="8">N-acyl-L-amino-acid amidohydrolase</fullName>
    </alternativeName>
</protein>
<dbReference type="InterPro" id="IPR036264">
    <property type="entry name" value="Bact_exopeptidase_dim_dom"/>
</dbReference>
<organism evidence="12 13">
    <name type="scientific">Nezara viridula</name>
    <name type="common">Southern green stink bug</name>
    <name type="synonym">Cimex viridulus</name>
    <dbReference type="NCBI Taxonomy" id="85310"/>
    <lineage>
        <taxon>Eukaryota</taxon>
        <taxon>Metazoa</taxon>
        <taxon>Ecdysozoa</taxon>
        <taxon>Arthropoda</taxon>
        <taxon>Hexapoda</taxon>
        <taxon>Insecta</taxon>
        <taxon>Pterygota</taxon>
        <taxon>Neoptera</taxon>
        <taxon>Paraneoptera</taxon>
        <taxon>Hemiptera</taxon>
        <taxon>Heteroptera</taxon>
        <taxon>Panheteroptera</taxon>
        <taxon>Pentatomomorpha</taxon>
        <taxon>Pentatomoidea</taxon>
        <taxon>Pentatomidae</taxon>
        <taxon>Pentatominae</taxon>
        <taxon>Nezara</taxon>
    </lineage>
</organism>
<feature type="active site" description="Proton acceptor" evidence="9">
    <location>
        <position position="140"/>
    </location>
</feature>
<dbReference type="GO" id="GO:0046872">
    <property type="term" value="F:metal ion binding"/>
    <property type="evidence" value="ECO:0007669"/>
    <property type="project" value="UniProtKB-KW"/>
</dbReference>
<dbReference type="PROSITE" id="PS00758">
    <property type="entry name" value="ARGE_DAPE_CPG2_1"/>
    <property type="match status" value="1"/>
</dbReference>
<dbReference type="GO" id="GO:0004046">
    <property type="term" value="F:aminoacylase activity"/>
    <property type="evidence" value="ECO:0007669"/>
    <property type="project" value="UniProtKB-EC"/>
</dbReference>
<dbReference type="FunFam" id="3.40.630.10:FF:000019">
    <property type="entry name" value="Aminoacylase 1"/>
    <property type="match status" value="1"/>
</dbReference>
<comment type="subcellular location">
    <subcellularLocation>
        <location evidence="1">Cytoplasm</location>
    </subcellularLocation>
</comment>
<gene>
    <name evidence="12" type="ORF">NEZAVI_LOCUS5935</name>
</gene>
<dbReference type="SUPFAM" id="SSF55031">
    <property type="entry name" value="Bacterial exopeptidase dimerisation domain"/>
    <property type="match status" value="1"/>
</dbReference>
<evidence type="ECO:0000256" key="6">
    <source>
        <dbReference type="ARBA" id="ARBA00022801"/>
    </source>
</evidence>
<dbReference type="Pfam" id="PF07687">
    <property type="entry name" value="M20_dimer"/>
    <property type="match status" value="1"/>
</dbReference>
<evidence type="ECO:0000256" key="7">
    <source>
        <dbReference type="ARBA" id="ARBA00022833"/>
    </source>
</evidence>
<keyword evidence="6" id="KW-0378">Hydrolase</keyword>
<evidence type="ECO:0000256" key="9">
    <source>
        <dbReference type="PIRSR" id="PIRSR036696-1"/>
    </source>
</evidence>
<evidence type="ECO:0000256" key="8">
    <source>
        <dbReference type="ARBA" id="ARBA00029656"/>
    </source>
</evidence>
<dbReference type="OrthoDB" id="3064516at2759"/>
<dbReference type="AlphaFoldDB" id="A0A9P0H5B2"/>
<comment type="cofactor">
    <cofactor evidence="10">
        <name>Zn(2+)</name>
        <dbReference type="ChEBI" id="CHEBI:29105"/>
    </cofactor>
    <text evidence="10">Binds 2 Zn(2+) ions per subunit.</text>
</comment>
<feature type="binding site" evidence="10">
    <location>
        <position position="106"/>
    </location>
    <ligand>
        <name>Zn(2+)</name>
        <dbReference type="ChEBI" id="CHEBI:29105"/>
        <label>2</label>
    </ligand>
</feature>
<dbReference type="EC" id="3.5.1.14" evidence="3"/>
<feature type="active site" evidence="9">
    <location>
        <position position="75"/>
    </location>
</feature>
<feature type="binding site" evidence="10">
    <location>
        <position position="73"/>
    </location>
    <ligand>
        <name>Zn(2+)</name>
        <dbReference type="ChEBI" id="CHEBI:29105"/>
        <label>1</label>
    </ligand>
</feature>
<dbReference type="Pfam" id="PF01546">
    <property type="entry name" value="Peptidase_M20"/>
    <property type="match status" value="1"/>
</dbReference>
<feature type="binding site" evidence="10">
    <location>
        <position position="141"/>
    </location>
    <ligand>
        <name>Zn(2+)</name>
        <dbReference type="ChEBI" id="CHEBI:29105"/>
        <label>2</label>
    </ligand>
</feature>
<evidence type="ECO:0000256" key="5">
    <source>
        <dbReference type="ARBA" id="ARBA00022723"/>
    </source>
</evidence>
<dbReference type="InterPro" id="IPR001261">
    <property type="entry name" value="ArgE/DapE_CS"/>
</dbReference>
<evidence type="ECO:0000313" key="13">
    <source>
        <dbReference type="Proteomes" id="UP001152798"/>
    </source>
</evidence>
<dbReference type="SUPFAM" id="SSF53187">
    <property type="entry name" value="Zn-dependent exopeptidases"/>
    <property type="match status" value="1"/>
</dbReference>
<dbReference type="GO" id="GO:0005737">
    <property type="term" value="C:cytoplasm"/>
    <property type="evidence" value="ECO:0007669"/>
    <property type="project" value="UniProtKB-SubCell"/>
</dbReference>
<dbReference type="FunFam" id="3.30.70.360:FF:000005">
    <property type="entry name" value="Putative Aminoacylase-1"/>
    <property type="match status" value="1"/>
</dbReference>
<feature type="binding site" evidence="10">
    <location>
        <position position="364"/>
    </location>
    <ligand>
        <name>Zn(2+)</name>
        <dbReference type="ChEBI" id="CHEBI:29105"/>
        <label>2</label>
    </ligand>
</feature>
<dbReference type="InterPro" id="IPR052083">
    <property type="entry name" value="Aminoacylase-1_M20A"/>
</dbReference>